<gene>
    <name evidence="2" type="ORF">Rsub_12864</name>
</gene>
<dbReference type="PANTHER" id="PTHR15131:SF3">
    <property type="entry name" value="SNRNA-ACTIVATING PROTEIN COMPLEX SUBUNIT 1"/>
    <property type="match status" value="1"/>
</dbReference>
<feature type="region of interest" description="Disordered" evidence="1">
    <location>
        <begin position="105"/>
        <end position="351"/>
    </location>
</feature>
<feature type="compositionally biased region" description="Gly residues" evidence="1">
    <location>
        <begin position="270"/>
        <end position="295"/>
    </location>
</feature>
<feature type="compositionally biased region" description="Low complexity" evidence="1">
    <location>
        <begin position="222"/>
        <end position="239"/>
    </location>
</feature>
<feature type="compositionally biased region" description="Low complexity" evidence="1">
    <location>
        <begin position="183"/>
        <end position="196"/>
    </location>
</feature>
<name>A0A2V0PJR1_9CHLO</name>
<feature type="compositionally biased region" description="Basic and acidic residues" evidence="1">
    <location>
        <begin position="135"/>
        <end position="144"/>
    </location>
</feature>
<dbReference type="PANTHER" id="PTHR15131">
    <property type="entry name" value="SMALL NUCLEAR RNA ACTIVATING COMPLEX, POLYPEPTIDE 1"/>
    <property type="match status" value="1"/>
</dbReference>
<protein>
    <submittedName>
        <fullName evidence="2">DNA excision repair protein</fullName>
    </submittedName>
</protein>
<evidence type="ECO:0000313" key="2">
    <source>
        <dbReference type="EMBL" id="GBG00039.1"/>
    </source>
</evidence>
<evidence type="ECO:0000256" key="1">
    <source>
        <dbReference type="SAM" id="MobiDB-lite"/>
    </source>
</evidence>
<dbReference type="GO" id="GO:0042795">
    <property type="term" value="P:snRNA transcription by RNA polymerase II"/>
    <property type="evidence" value="ECO:0007669"/>
    <property type="project" value="TreeGrafter"/>
</dbReference>
<dbReference type="GO" id="GO:0042796">
    <property type="term" value="P:snRNA transcription by RNA polymerase III"/>
    <property type="evidence" value="ECO:0007669"/>
    <property type="project" value="TreeGrafter"/>
</dbReference>
<organism evidence="2 3">
    <name type="scientific">Raphidocelis subcapitata</name>
    <dbReference type="NCBI Taxonomy" id="307507"/>
    <lineage>
        <taxon>Eukaryota</taxon>
        <taxon>Viridiplantae</taxon>
        <taxon>Chlorophyta</taxon>
        <taxon>core chlorophytes</taxon>
        <taxon>Chlorophyceae</taxon>
        <taxon>CS clade</taxon>
        <taxon>Sphaeropleales</taxon>
        <taxon>Selenastraceae</taxon>
        <taxon>Raphidocelis</taxon>
    </lineage>
</organism>
<feature type="compositionally biased region" description="Pro residues" evidence="1">
    <location>
        <begin position="112"/>
        <end position="123"/>
    </location>
</feature>
<dbReference type="AlphaFoldDB" id="A0A2V0PJR1"/>
<feature type="compositionally biased region" description="Pro residues" evidence="1">
    <location>
        <begin position="337"/>
        <end position="346"/>
    </location>
</feature>
<feature type="compositionally biased region" description="Low complexity" evidence="1">
    <location>
        <begin position="124"/>
        <end position="134"/>
    </location>
</feature>
<reference evidence="2 3" key="1">
    <citation type="journal article" date="2018" name="Sci. Rep.">
        <title>Raphidocelis subcapitata (=Pseudokirchneriella subcapitata) provides an insight into genome evolution and environmental adaptations in the Sphaeropleales.</title>
        <authorList>
            <person name="Suzuki S."/>
            <person name="Yamaguchi H."/>
            <person name="Nakajima N."/>
            <person name="Kawachi M."/>
        </authorList>
    </citation>
    <scope>NUCLEOTIDE SEQUENCE [LARGE SCALE GENOMIC DNA]</scope>
    <source>
        <strain evidence="2 3">NIES-35</strain>
    </source>
</reference>
<sequence length="885" mass="89356">MARREAGPGLAGFERDLHELLDDFVALVVDGGVEPSFSTFKTLWQERHASFIHQAYPGCDSSPDYVQLLFATALDRLDHPSPLPPRRDGGGAGARALVVAEPAAGGELAEPASPPLPLDPQLPQPQQQPQQEGEGQPRQEEGEARQQQPAAAPRPAPFSPGLLSLPPPPSPLVSPGGATGGFLDDLLWLLDEPPAGAGNGGGAGPHAGNAVVQPRPPPPPQQQQQQRQQQQQQQQQQPLPGGGSLPPGSPRAMGLWEVLEGMWPGEAPLEGGGGGGDGGDGAGGSEGARASGGLGAPTTERAQDAQRRASSVAEPGKGNSGSGAVAAQQREPAASGGPPPQPPPPPRPEEDEEWLFRDEARQGADGEAEAAAAAARAAREEVALTAGVLYCLHCLHQTQHLSPKAAVYAPLPLLQLLSDRLPALAPAGAGDAAVALRALLRSGAVVAGAARRPAPRVALGAGEPPGGRGGRHGGGGGGGGVPPWAVAPDVQRAAIFHVKAALKGLANFQRLQSLCDTYAAARAAVFGPLGMRTADGEGQPRAAGAAPAGPGGTAAALVLPSWAAGSSGLGRGQLGHTQPQEQQQGQQGQTQGAGPTDGLSEELRPAAEEQQPIELFDSRFGSALQGLAVAEAAALLGALRPARPAGRAARRRRRAQDAGGDEDAPAAQRPRLGDDAVGGPRVLTGMAARLYGPSAGAPQPAPSASGAGAASEGATTMRGRGRERQQRQGQPQGQARGPQGRRQPAGAAGPQPPLHAADLAAVGLAPLAAAPAAAAGGPLELAGGRGVALALAAREERQQRAVLCADSWFAAHDRLMSGRPVALEGGAGPPHEEGRQQPQQQRRRAGAEGAPPPVAARSAGGRSAAPRGRGGRDAGQRGGRAARGQ</sequence>
<comment type="caution">
    <text evidence="2">The sequence shown here is derived from an EMBL/GenBank/DDBJ whole genome shotgun (WGS) entry which is preliminary data.</text>
</comment>
<feature type="compositionally biased region" description="Low complexity" evidence="1">
    <location>
        <begin position="855"/>
        <end position="867"/>
    </location>
</feature>
<feature type="compositionally biased region" description="Gly residues" evidence="1">
    <location>
        <begin position="463"/>
        <end position="481"/>
    </location>
</feature>
<feature type="compositionally biased region" description="Low complexity" evidence="1">
    <location>
        <begin position="693"/>
        <end position="714"/>
    </location>
</feature>
<dbReference type="EMBL" id="BDRX01000188">
    <property type="protein sequence ID" value="GBG00039.1"/>
    <property type="molecule type" value="Genomic_DNA"/>
</dbReference>
<feature type="region of interest" description="Disordered" evidence="1">
    <location>
        <begin position="820"/>
        <end position="885"/>
    </location>
</feature>
<accession>A0A2V0PJR1</accession>
<evidence type="ECO:0000313" key="3">
    <source>
        <dbReference type="Proteomes" id="UP000247498"/>
    </source>
</evidence>
<feature type="region of interest" description="Disordered" evidence="1">
    <location>
        <begin position="693"/>
        <end position="754"/>
    </location>
</feature>
<feature type="compositionally biased region" description="Low complexity" evidence="1">
    <location>
        <begin position="574"/>
        <end position="598"/>
    </location>
</feature>
<dbReference type="OrthoDB" id="553237at2759"/>
<keyword evidence="3" id="KW-1185">Reference proteome</keyword>
<feature type="compositionally biased region" description="Low complexity" evidence="1">
    <location>
        <begin position="727"/>
        <end position="749"/>
    </location>
</feature>
<dbReference type="GO" id="GO:0019185">
    <property type="term" value="C:snRNA-activating protein complex"/>
    <property type="evidence" value="ECO:0007669"/>
    <property type="project" value="TreeGrafter"/>
</dbReference>
<feature type="region of interest" description="Disordered" evidence="1">
    <location>
        <begin position="643"/>
        <end position="680"/>
    </location>
</feature>
<dbReference type="STRING" id="307507.A0A2V0PJR1"/>
<feature type="region of interest" description="Disordered" evidence="1">
    <location>
        <begin position="456"/>
        <end position="483"/>
    </location>
</feature>
<dbReference type="InParanoid" id="A0A2V0PJR1"/>
<proteinExistence type="predicted"/>
<feature type="region of interest" description="Disordered" evidence="1">
    <location>
        <begin position="567"/>
        <end position="607"/>
    </location>
</feature>
<dbReference type="Proteomes" id="UP000247498">
    <property type="component" value="Unassembled WGS sequence"/>
</dbReference>
<dbReference type="GO" id="GO:0043565">
    <property type="term" value="F:sequence-specific DNA binding"/>
    <property type="evidence" value="ECO:0007669"/>
    <property type="project" value="TreeGrafter"/>
</dbReference>